<dbReference type="Pfam" id="PF07987">
    <property type="entry name" value="DUF1775"/>
    <property type="match status" value="1"/>
</dbReference>
<dbReference type="Proteomes" id="UP000061660">
    <property type="component" value="Chromosome"/>
</dbReference>
<evidence type="ECO:0000313" key="4">
    <source>
        <dbReference type="Proteomes" id="UP000061660"/>
    </source>
</evidence>
<protein>
    <submittedName>
        <fullName evidence="3">Nuclear export factor GLE1</fullName>
    </submittedName>
</protein>
<accession>A0A0U2L3C7</accession>
<reference evidence="3 4" key="2">
    <citation type="journal article" date="2016" name="Genome Announc.">
        <title>Complete Genome Sequences of Two Interactive Moderate Thermophiles, Paenibacillus napthalenovorans 32O-Y and Paenibacillus sp. 32O-W.</title>
        <authorList>
            <person name="Butler R.R.III."/>
            <person name="Wang J."/>
            <person name="Stark B.C."/>
            <person name="Pombert J.F."/>
        </authorList>
    </citation>
    <scope>NUCLEOTIDE SEQUENCE [LARGE SCALE GENOMIC DNA]</scope>
    <source>
        <strain evidence="3 4">32O-Y</strain>
    </source>
</reference>
<name>A0A0U2L3C7_9BACL</name>
<sequence precursor="true">MKPWRFAIIWFAVLLLAVQIAEAHVTVNPNETFQGAHEVFTVRVPNEKEASTVRVEVHFPEQISISRVQPLAGWSYEFTKNAEGDNTGIVWSAEGDGFRDGEFGEFRIQGRVADDAKEIVWKAYQTYSDGSVVEWTGDAGSDQPASVTKVAPGGGHNAGDHHAVSHQAQSNWVQSSAALISWLALVLAIVSIAVVSRRRASKL</sequence>
<proteinExistence type="predicted"/>
<dbReference type="Gene3D" id="2.60.40.2230">
    <property type="entry name" value="Uncharacterised protein YcnI-like PF07987, DUF1775"/>
    <property type="match status" value="1"/>
</dbReference>
<organism evidence="3 4">
    <name type="scientific">Paenibacillus naphthalenovorans</name>
    <dbReference type="NCBI Taxonomy" id="162209"/>
    <lineage>
        <taxon>Bacteria</taxon>
        <taxon>Bacillati</taxon>
        <taxon>Bacillota</taxon>
        <taxon>Bacilli</taxon>
        <taxon>Bacillales</taxon>
        <taxon>Paenibacillaceae</taxon>
        <taxon>Paenibacillus</taxon>
    </lineage>
</organism>
<keyword evidence="1" id="KW-1133">Transmembrane helix</keyword>
<dbReference type="InterPro" id="IPR012533">
    <property type="entry name" value="YcnI-copper_dom"/>
</dbReference>
<dbReference type="RefSeq" id="WP_062410028.1">
    <property type="nucleotide sequence ID" value="NZ_CP013652.1"/>
</dbReference>
<dbReference type="STRING" id="162209.IJ22_40280"/>
<keyword evidence="4" id="KW-1185">Reference proteome</keyword>
<feature type="domain" description="YncI copper-binding" evidence="2">
    <location>
        <begin position="24"/>
        <end position="147"/>
    </location>
</feature>
<evidence type="ECO:0000256" key="1">
    <source>
        <dbReference type="SAM" id="Phobius"/>
    </source>
</evidence>
<keyword evidence="1" id="KW-0812">Transmembrane</keyword>
<evidence type="ECO:0000313" key="3">
    <source>
        <dbReference type="EMBL" id="ALS24338.1"/>
    </source>
</evidence>
<dbReference type="EMBL" id="CP013652">
    <property type="protein sequence ID" value="ALS24338.1"/>
    <property type="molecule type" value="Genomic_DNA"/>
</dbReference>
<feature type="transmembrane region" description="Helical" evidence="1">
    <location>
        <begin position="172"/>
        <end position="195"/>
    </location>
</feature>
<evidence type="ECO:0000259" key="2">
    <source>
        <dbReference type="Pfam" id="PF07987"/>
    </source>
</evidence>
<dbReference type="CDD" id="cd08545">
    <property type="entry name" value="YcnI_like"/>
    <property type="match status" value="1"/>
</dbReference>
<dbReference type="PATRIC" id="fig|162209.4.peg.4275"/>
<reference evidence="4" key="1">
    <citation type="submission" date="2015-12" db="EMBL/GenBank/DDBJ databases">
        <title>Complete genome sequences of two moderately thermophilic Paenibacillus species.</title>
        <authorList>
            <person name="Butler R.III."/>
            <person name="Wang J."/>
            <person name="Stark B.C."/>
            <person name="Pombert J.-F."/>
        </authorList>
    </citation>
    <scope>NUCLEOTIDE SEQUENCE [LARGE SCALE GENOMIC DNA]</scope>
    <source>
        <strain evidence="4">32O-Y</strain>
    </source>
</reference>
<dbReference type="InterPro" id="IPR038507">
    <property type="entry name" value="YcnI-like_sf"/>
</dbReference>
<gene>
    <name evidence="3" type="ORF">IJ22_40280</name>
</gene>
<dbReference type="KEGG" id="pnp:IJ22_40280"/>
<dbReference type="OrthoDB" id="69896at2"/>
<keyword evidence="1" id="KW-0472">Membrane</keyword>
<dbReference type="AlphaFoldDB" id="A0A0U2L3C7"/>